<feature type="compositionally biased region" description="Basic residues" evidence="1">
    <location>
        <begin position="232"/>
        <end position="244"/>
    </location>
</feature>
<feature type="region of interest" description="Disordered" evidence="1">
    <location>
        <begin position="35"/>
        <end position="157"/>
    </location>
</feature>
<keyword evidence="3" id="KW-1185">Reference proteome</keyword>
<comment type="caution">
    <text evidence="2">The sequence shown here is derived from an EMBL/GenBank/DDBJ whole genome shotgun (WGS) entry which is preliminary data.</text>
</comment>
<feature type="compositionally biased region" description="Polar residues" evidence="1">
    <location>
        <begin position="93"/>
        <end position="112"/>
    </location>
</feature>
<evidence type="ECO:0000256" key="1">
    <source>
        <dbReference type="SAM" id="MobiDB-lite"/>
    </source>
</evidence>
<organism evidence="2 3">
    <name type="scientific">Mycena sanguinolenta</name>
    <dbReference type="NCBI Taxonomy" id="230812"/>
    <lineage>
        <taxon>Eukaryota</taxon>
        <taxon>Fungi</taxon>
        <taxon>Dikarya</taxon>
        <taxon>Basidiomycota</taxon>
        <taxon>Agaricomycotina</taxon>
        <taxon>Agaricomycetes</taxon>
        <taxon>Agaricomycetidae</taxon>
        <taxon>Agaricales</taxon>
        <taxon>Marasmiineae</taxon>
        <taxon>Mycenaceae</taxon>
        <taxon>Mycena</taxon>
    </lineage>
</organism>
<feature type="region of interest" description="Disordered" evidence="1">
    <location>
        <begin position="210"/>
        <end position="244"/>
    </location>
</feature>
<evidence type="ECO:0000313" key="3">
    <source>
        <dbReference type="Proteomes" id="UP000623467"/>
    </source>
</evidence>
<proteinExistence type="predicted"/>
<name>A0A8H6Y098_9AGAR</name>
<reference evidence="2" key="1">
    <citation type="submission" date="2020-05" db="EMBL/GenBank/DDBJ databases">
        <title>Mycena genomes resolve the evolution of fungal bioluminescence.</title>
        <authorList>
            <person name="Tsai I.J."/>
        </authorList>
    </citation>
    <scope>NUCLEOTIDE SEQUENCE</scope>
    <source>
        <strain evidence="2">160909Yilan</strain>
    </source>
</reference>
<feature type="compositionally biased region" description="Low complexity" evidence="1">
    <location>
        <begin position="70"/>
        <end position="80"/>
    </location>
</feature>
<accession>A0A8H6Y098</accession>
<dbReference type="OrthoDB" id="2976199at2759"/>
<protein>
    <submittedName>
        <fullName evidence="2">Uncharacterized protein</fullName>
    </submittedName>
</protein>
<feature type="compositionally biased region" description="Basic residues" evidence="1">
    <location>
        <begin position="116"/>
        <end position="145"/>
    </location>
</feature>
<dbReference type="Proteomes" id="UP000623467">
    <property type="component" value="Unassembled WGS sequence"/>
</dbReference>
<dbReference type="EMBL" id="JACAZH010000013">
    <property type="protein sequence ID" value="KAF7351648.1"/>
    <property type="molecule type" value="Genomic_DNA"/>
</dbReference>
<gene>
    <name evidence="2" type="ORF">MSAN_01597400</name>
</gene>
<evidence type="ECO:0000313" key="2">
    <source>
        <dbReference type="EMBL" id="KAF7351648.1"/>
    </source>
</evidence>
<sequence length="244" mass="27232">MTEYDSSPEAYHQFQRTQRRITNWAEDTAHCASQYKSPFLPRSDVHNNFYNPRSASSSRSPPPSGHHSGRSSPHPSNSHGYPSAHKTGVRSPLRSQTISIVSPNDSISQVSGPSHRSSRRRAQSHSPTRRHSSSSRSSRSHHRSQYRSPPPAATYAPAPQYTVQYGAQYPNYGVQYANPAPVQYVQPQPGGYTVIYPSDRKVQVVYPPAAHPTQEHHSGGLLRRIFGSQSGKHQRSRSLSVSRR</sequence>
<dbReference type="AlphaFoldDB" id="A0A8H6Y098"/>